<keyword evidence="1" id="KW-1133">Transmembrane helix</keyword>
<name>A0A3P3YP49_PLABS</name>
<dbReference type="AlphaFoldDB" id="A0A3P3YP49"/>
<geneLocation type="mitochondrion" evidence="2"/>
<dbReference type="InterPro" id="IPR036770">
    <property type="entry name" value="Ankyrin_rpt-contain_sf"/>
</dbReference>
<evidence type="ECO:0000313" key="3">
    <source>
        <dbReference type="Proteomes" id="UP000290189"/>
    </source>
</evidence>
<gene>
    <name evidence="2" type="ORF">PLBR_LOCUS9207</name>
</gene>
<dbReference type="Proteomes" id="UP000290189">
    <property type="component" value="Unassembled WGS sequence"/>
</dbReference>
<keyword evidence="1" id="KW-0812">Transmembrane</keyword>
<feature type="transmembrane region" description="Helical" evidence="1">
    <location>
        <begin position="17"/>
        <end position="40"/>
    </location>
</feature>
<keyword evidence="2" id="KW-0496">Mitochondrion</keyword>
<reference evidence="2 3" key="1">
    <citation type="submission" date="2018-03" db="EMBL/GenBank/DDBJ databases">
        <authorList>
            <person name="Fogelqvist J."/>
        </authorList>
    </citation>
    <scope>NUCLEOTIDE SEQUENCE [LARGE SCALE GENOMIC DNA]</scope>
</reference>
<dbReference type="Gene3D" id="1.25.40.20">
    <property type="entry name" value="Ankyrin repeat-containing domain"/>
    <property type="match status" value="1"/>
</dbReference>
<accession>A0A3P3YP49</accession>
<protein>
    <submittedName>
        <fullName evidence="2">Uncharacterized protein</fullName>
    </submittedName>
</protein>
<evidence type="ECO:0000256" key="1">
    <source>
        <dbReference type="SAM" id="Phobius"/>
    </source>
</evidence>
<evidence type="ECO:0000313" key="2">
    <source>
        <dbReference type="EMBL" id="SPR01992.1"/>
    </source>
</evidence>
<proteinExistence type="predicted"/>
<dbReference type="SUPFAM" id="SSF48403">
    <property type="entry name" value="Ankyrin repeat"/>
    <property type="match status" value="1"/>
</dbReference>
<sequence>MYSIEFDAHASPPRLRLLLATMGAIAVACFVALLSMLLVAGNQAPQRPPDARRQAQLGPLLPDRHVPGLPSIARHGRPHARRLARLTAVAVGATVGQLASDVVAQNHLWAPAPTQRPTLWPALRDTASHGLLALAALHVLYLVRSSDEPTPVPAPTSESAHDVTHQLQEAHAAHRAAPGPLPSLPLELWEQVASYNVGEQRARYSLARTSRTMFDSRPGMHIRYESILHQLFQAGGAGGNLTAANVVAQLDVYMRDFAGRGLTRAVHLKHLAERIPAVIHFHSVYAVLEVVLPLTTSQAALLDRLDRLIEAPTAEFLLRALAEVCLTRRSRAATRQCLDLLRARCAAANSTLKVPTTTEDDVDAAVAHLRFALDEQDRAFLPARYVELMGDRGHRDALACNVMHLMMQGLPAGVLVRQLVGQLPDRVKTGRFYFYMTPAAVEPRLQHFRCSLAGFVLELAHPLAFLDDMVRKSGLSLLVPDDQGLTPIKRAAFTDDVDVVRGLIEMDRQTLHEPAGLPAFLFAIQHARWRSAGAIVETMGSDAAWRIRAAPSHMEKDALLVACSAGVVDLFQRLSFAGEGVLSDWVIPDDHILSVDSDNHTCLHLAVYSGWKHREELTPIPIGRVEEMVGILCEKAVRLGVFMKLISVRTNNGRTALMGAIAAGLNSVIDIMFRGILHFAMDGQNVYAFEKVLALLGQDSPHRIASLVSQIGDCHNVATYDLLSLDPVWSGVVAKYYRED</sequence>
<keyword evidence="1" id="KW-0472">Membrane</keyword>
<dbReference type="EMBL" id="OVEO01000020">
    <property type="protein sequence ID" value="SPR01992.1"/>
    <property type="molecule type" value="Genomic_DNA"/>
</dbReference>
<organism evidence="2 3">
    <name type="scientific">Plasmodiophora brassicae</name>
    <name type="common">Clubroot disease agent</name>
    <dbReference type="NCBI Taxonomy" id="37360"/>
    <lineage>
        <taxon>Eukaryota</taxon>
        <taxon>Sar</taxon>
        <taxon>Rhizaria</taxon>
        <taxon>Endomyxa</taxon>
        <taxon>Phytomyxea</taxon>
        <taxon>Plasmodiophorida</taxon>
        <taxon>Plasmodiophoridae</taxon>
        <taxon>Plasmodiophora</taxon>
    </lineage>
</organism>